<dbReference type="Proteomes" id="UP000294613">
    <property type="component" value="Unassembled WGS sequence"/>
</dbReference>
<reference evidence="4 5" key="2">
    <citation type="submission" date="2019-03" db="EMBL/GenBank/DDBJ databases">
        <title>Genomic Encyclopedia of Type Strains, Phase IV (KMG-IV): sequencing the most valuable type-strain genomes for metagenomic binning, comparative biology and taxonomic classification.</title>
        <authorList>
            <person name="Goeker M."/>
        </authorList>
    </citation>
    <scope>NUCLEOTIDE SEQUENCE [LARGE SCALE GENOMIC DNA]</scope>
    <source>
        <strain evidence="4 5">DSM 103426</strain>
    </source>
</reference>
<dbReference type="PANTHER" id="PTHR33393:SF13">
    <property type="entry name" value="PGA BIOSYNTHESIS PROTEIN CAPA"/>
    <property type="match status" value="1"/>
</dbReference>
<dbReference type="Pfam" id="PF09587">
    <property type="entry name" value="PGA_cap"/>
    <property type="match status" value="1"/>
</dbReference>
<dbReference type="PANTHER" id="PTHR33393">
    <property type="entry name" value="POLYGLUTAMINE SYNTHESIS ACCESSORY PROTEIN RV0574C-RELATED"/>
    <property type="match status" value="1"/>
</dbReference>
<dbReference type="InterPro" id="IPR029052">
    <property type="entry name" value="Metallo-depent_PP-like"/>
</dbReference>
<dbReference type="Gene3D" id="3.60.21.10">
    <property type="match status" value="1"/>
</dbReference>
<evidence type="ECO:0000259" key="2">
    <source>
        <dbReference type="SMART" id="SM00854"/>
    </source>
</evidence>
<dbReference type="AlphaFoldDB" id="A0A4R3JRF4"/>
<dbReference type="CDD" id="cd07381">
    <property type="entry name" value="MPP_CapA"/>
    <property type="match status" value="1"/>
</dbReference>
<comment type="similarity">
    <text evidence="1">Belongs to the CapA family.</text>
</comment>
<dbReference type="RefSeq" id="WP_116442100.1">
    <property type="nucleotide sequence ID" value="NZ_BHEO01000008.1"/>
</dbReference>
<protein>
    <submittedName>
        <fullName evidence="4">Poly-gamma-glutamate synthesis protein (Capsule biosynthesis protein)</fullName>
    </submittedName>
</protein>
<organism evidence="4 5">
    <name type="scientific">Faecalimonas umbilicata</name>
    <dbReference type="NCBI Taxonomy" id="1912855"/>
    <lineage>
        <taxon>Bacteria</taxon>
        <taxon>Bacillati</taxon>
        <taxon>Bacillota</taxon>
        <taxon>Clostridia</taxon>
        <taxon>Lachnospirales</taxon>
        <taxon>Lachnospiraceae</taxon>
        <taxon>Faecalimonas</taxon>
    </lineage>
</organism>
<dbReference type="EMBL" id="SLZV01000003">
    <property type="protein sequence ID" value="TCS69651.1"/>
    <property type="molecule type" value="Genomic_DNA"/>
</dbReference>
<evidence type="ECO:0000313" key="6">
    <source>
        <dbReference type="Proteomes" id="UP000702954"/>
    </source>
</evidence>
<reference evidence="3 6" key="1">
    <citation type="journal article" date="2018" name="Int. J. Syst. Evol. Microbiol.">
        <title>Draft Genome Sequence of Faecalimonas umbilicata JCM 30896T, an Acetate-Producing Bacterium Isolated from Human Feces.</title>
        <authorList>
            <person name="Sakamoto M."/>
            <person name="Ikeyama N."/>
            <person name="Yuki M."/>
            <person name="Ohkuma M."/>
        </authorList>
    </citation>
    <scope>NUCLEOTIDE SEQUENCE [LARGE SCALE GENOMIC DNA]</scope>
    <source>
        <strain evidence="3 6">EGH7</strain>
    </source>
</reference>
<dbReference type="SMART" id="SM00854">
    <property type="entry name" value="PGA_cap"/>
    <property type="match status" value="1"/>
</dbReference>
<evidence type="ECO:0000313" key="5">
    <source>
        <dbReference type="Proteomes" id="UP000294613"/>
    </source>
</evidence>
<evidence type="ECO:0000256" key="1">
    <source>
        <dbReference type="ARBA" id="ARBA00005662"/>
    </source>
</evidence>
<name>A0A4R3JRF4_9FIRM</name>
<dbReference type="Proteomes" id="UP000702954">
    <property type="component" value="Unassembled WGS sequence"/>
</dbReference>
<proteinExistence type="inferred from homology"/>
<comment type="caution">
    <text evidence="4">The sequence shown here is derived from an EMBL/GenBank/DDBJ whole genome shotgun (WGS) entry which is preliminary data.</text>
</comment>
<dbReference type="EMBL" id="BHEO01000008">
    <property type="protein sequence ID" value="GBU05934.1"/>
    <property type="molecule type" value="Genomic_DNA"/>
</dbReference>
<evidence type="ECO:0000313" key="4">
    <source>
        <dbReference type="EMBL" id="TCS69651.1"/>
    </source>
</evidence>
<gene>
    <name evidence="4" type="ORF">EDD74_103101</name>
    <name evidence="3" type="ORF">FAEUMB_24750</name>
</gene>
<sequence length="375" mass="42097">MSGKIIIFGDICPDNNYRKIFDKGSCALSENILAEIKKAEYVVANLECPATNETNPIVKCGPNLRAKPGDLQVLSKAGINVLSLANNHILDYGVDAVSDTLKACHDNGFFVFGAGKNQSEAEKPLIIEISGKKVGFISFAEEEFNIAGQTTPGSALFDPYYSFDKITALKKDVDIVVVLYHGGIEHYVYPTPLLQKKCRKMVEVGADLVLCQHSHCIGTIETYHEKTILYGQGNSVFGYREGNEKWNEGLLVELDAFSSNTTFKLMKATPEGIVFADTKDEDARIDLMRKQSEILDDVTAIKDSWTTFVEENKALYYSMLLGKNRVFNKMNRILKNKLIDIIYRKMKQMITMNILRCDAHREVLITMLEEKVYGK</sequence>
<accession>A0A4R3JRF4</accession>
<keyword evidence="6" id="KW-1185">Reference proteome</keyword>
<evidence type="ECO:0000313" key="3">
    <source>
        <dbReference type="EMBL" id="GBU05934.1"/>
    </source>
</evidence>
<dbReference type="SUPFAM" id="SSF56300">
    <property type="entry name" value="Metallo-dependent phosphatases"/>
    <property type="match status" value="1"/>
</dbReference>
<feature type="domain" description="Capsule synthesis protein CapA" evidence="2">
    <location>
        <begin position="4"/>
        <end position="239"/>
    </location>
</feature>
<dbReference type="InterPro" id="IPR019079">
    <property type="entry name" value="Capsule_synth_CapA"/>
</dbReference>
<dbReference type="InterPro" id="IPR052169">
    <property type="entry name" value="CW_Biosynth-Accessory"/>
</dbReference>